<accession>A0ABV7LA96</accession>
<dbReference type="Proteomes" id="UP001595536">
    <property type="component" value="Unassembled WGS sequence"/>
</dbReference>
<evidence type="ECO:0000256" key="1">
    <source>
        <dbReference type="SAM" id="Phobius"/>
    </source>
</evidence>
<sequence>MKLTFLDGTIDGVALRRPASRWLPAHYDAIDVIDPDGVTHTLRGVRAEPAVAGRIAVGAAGRFYLHDVAGFRGVHGFRPPRGAPVFAFPRLPAAACLAVALVNLAWIAWRTLAGAQPPAFAMAPFMLACLLYALARRAAVEARHAVLNDARPVLIPGQPPPGA</sequence>
<feature type="transmembrane region" description="Helical" evidence="1">
    <location>
        <begin position="115"/>
        <end position="135"/>
    </location>
</feature>
<organism evidence="2 3">
    <name type="scientific">Camelimonas abortus</name>
    <dbReference type="NCBI Taxonomy" id="1017184"/>
    <lineage>
        <taxon>Bacteria</taxon>
        <taxon>Pseudomonadati</taxon>
        <taxon>Pseudomonadota</taxon>
        <taxon>Alphaproteobacteria</taxon>
        <taxon>Hyphomicrobiales</taxon>
        <taxon>Chelatococcaceae</taxon>
        <taxon>Camelimonas</taxon>
    </lineage>
</organism>
<keyword evidence="3" id="KW-1185">Reference proteome</keyword>
<comment type="caution">
    <text evidence="2">The sequence shown here is derived from an EMBL/GenBank/DDBJ whole genome shotgun (WGS) entry which is preliminary data.</text>
</comment>
<keyword evidence="1" id="KW-0812">Transmembrane</keyword>
<name>A0ABV7LA96_9HYPH</name>
<reference evidence="3" key="1">
    <citation type="journal article" date="2019" name="Int. J. Syst. Evol. Microbiol.">
        <title>The Global Catalogue of Microorganisms (GCM) 10K type strain sequencing project: providing services to taxonomists for standard genome sequencing and annotation.</title>
        <authorList>
            <consortium name="The Broad Institute Genomics Platform"/>
            <consortium name="The Broad Institute Genome Sequencing Center for Infectious Disease"/>
            <person name="Wu L."/>
            <person name="Ma J."/>
        </authorList>
    </citation>
    <scope>NUCLEOTIDE SEQUENCE [LARGE SCALE GENOMIC DNA]</scope>
    <source>
        <strain evidence="3">CCM 7941</strain>
    </source>
</reference>
<evidence type="ECO:0000313" key="3">
    <source>
        <dbReference type="Proteomes" id="UP001595536"/>
    </source>
</evidence>
<protein>
    <submittedName>
        <fullName evidence="2">Uncharacterized protein</fullName>
    </submittedName>
</protein>
<gene>
    <name evidence="2" type="ORF">ACFOEX_00140</name>
</gene>
<proteinExistence type="predicted"/>
<feature type="transmembrane region" description="Helical" evidence="1">
    <location>
        <begin position="91"/>
        <end position="109"/>
    </location>
</feature>
<evidence type="ECO:0000313" key="2">
    <source>
        <dbReference type="EMBL" id="MFC3264767.1"/>
    </source>
</evidence>
<dbReference type="EMBL" id="JBHRUV010000002">
    <property type="protein sequence ID" value="MFC3264767.1"/>
    <property type="molecule type" value="Genomic_DNA"/>
</dbReference>
<keyword evidence="1" id="KW-1133">Transmembrane helix</keyword>
<keyword evidence="1" id="KW-0472">Membrane</keyword>